<evidence type="ECO:0000313" key="4">
    <source>
        <dbReference type="EMBL" id="KAL3669105.1"/>
    </source>
</evidence>
<protein>
    <recommendedName>
        <fullName evidence="3">Temptin Cys/Cys disulfide domain-containing protein</fullName>
    </recommendedName>
</protein>
<keyword evidence="2" id="KW-0732">Signal</keyword>
<name>A0ABD3FQA6_9STRA</name>
<comment type="caution">
    <text evidence="4">The sequence shown here is derived from an EMBL/GenBank/DDBJ whole genome shotgun (WGS) entry which is preliminary data.</text>
</comment>
<feature type="domain" description="Temptin Cys/Cys disulfide" evidence="3">
    <location>
        <begin position="28"/>
        <end position="105"/>
    </location>
</feature>
<organism evidence="4 5">
    <name type="scientific">Phytophthora oleae</name>
    <dbReference type="NCBI Taxonomy" id="2107226"/>
    <lineage>
        <taxon>Eukaryota</taxon>
        <taxon>Sar</taxon>
        <taxon>Stramenopiles</taxon>
        <taxon>Oomycota</taxon>
        <taxon>Peronosporomycetes</taxon>
        <taxon>Peronosporales</taxon>
        <taxon>Peronosporaceae</taxon>
        <taxon>Phytophthora</taxon>
    </lineage>
</organism>
<dbReference type="AlphaFoldDB" id="A0ABD3FQA6"/>
<evidence type="ECO:0000313" key="5">
    <source>
        <dbReference type="Proteomes" id="UP001632037"/>
    </source>
</evidence>
<sequence length="225" mass="22734">MKTCTAFAATALIVASTFDSALGLAKNLDELPNGSSFSQELGHPDNDSSQYTDFATAFADAGHAWSADFCAKTFPGSSMTNGEAFGDPCCMWTKGETPDAKVTAFTTSPTKATVCPSTVSSSTGSATSSTGSTETEDPITDAPVTDTPSVTTETPVTDAPDTPIPVTDPPSDSGSEGSDSSDSWFPRPGGFPTTAAADTAVMPSSSGCATDRGSLTSLSSGELCS</sequence>
<evidence type="ECO:0000256" key="1">
    <source>
        <dbReference type="SAM" id="MobiDB-lite"/>
    </source>
</evidence>
<feature type="compositionally biased region" description="Polar residues" evidence="1">
    <location>
        <begin position="202"/>
        <end position="225"/>
    </location>
</feature>
<evidence type="ECO:0000259" key="3">
    <source>
        <dbReference type="Pfam" id="PF24784"/>
    </source>
</evidence>
<proteinExistence type="predicted"/>
<dbReference type="EMBL" id="JBIMZQ010000009">
    <property type="protein sequence ID" value="KAL3669105.1"/>
    <property type="molecule type" value="Genomic_DNA"/>
</dbReference>
<feature type="signal peptide" evidence="2">
    <location>
        <begin position="1"/>
        <end position="23"/>
    </location>
</feature>
<dbReference type="Proteomes" id="UP001632037">
    <property type="component" value="Unassembled WGS sequence"/>
</dbReference>
<reference evidence="4 5" key="1">
    <citation type="submission" date="2024-09" db="EMBL/GenBank/DDBJ databases">
        <title>Genome sequencing and assembly of Phytophthora oleae, isolate VK10A, causative agent of rot of olive drupes.</title>
        <authorList>
            <person name="Conti Taguali S."/>
            <person name="Riolo M."/>
            <person name="La Spada F."/>
            <person name="Cacciola S.O."/>
            <person name="Dionisio G."/>
        </authorList>
    </citation>
    <scope>NUCLEOTIDE SEQUENCE [LARGE SCALE GENOMIC DNA]</scope>
    <source>
        <strain evidence="4 5">VK10A</strain>
    </source>
</reference>
<dbReference type="InterPro" id="IPR055313">
    <property type="entry name" value="Temptin-like"/>
</dbReference>
<feature type="chain" id="PRO_5044866927" description="Temptin Cys/Cys disulfide domain-containing protein" evidence="2">
    <location>
        <begin position="24"/>
        <end position="225"/>
    </location>
</feature>
<feature type="compositionally biased region" description="Polar residues" evidence="1">
    <location>
        <begin position="146"/>
        <end position="155"/>
    </location>
</feature>
<keyword evidence="5" id="KW-1185">Reference proteome</keyword>
<gene>
    <name evidence="4" type="ORF">V7S43_005489</name>
</gene>
<dbReference type="PANTHER" id="PTHR34737:SF2">
    <property type="entry name" value="EF-HAND DOMAIN-CONTAINING PROTEIN"/>
    <property type="match status" value="1"/>
</dbReference>
<feature type="compositionally biased region" description="Low complexity" evidence="1">
    <location>
        <begin position="117"/>
        <end position="133"/>
    </location>
</feature>
<feature type="region of interest" description="Disordered" evidence="1">
    <location>
        <begin position="112"/>
        <end position="225"/>
    </location>
</feature>
<dbReference type="InterPro" id="IPR057626">
    <property type="entry name" value="S-S_Temptin"/>
</dbReference>
<feature type="compositionally biased region" description="Low complexity" evidence="1">
    <location>
        <begin position="169"/>
        <end position="183"/>
    </location>
</feature>
<accession>A0ABD3FQA6</accession>
<dbReference type="Pfam" id="PF24784">
    <property type="entry name" value="Temptin_C"/>
    <property type="match status" value="1"/>
</dbReference>
<evidence type="ECO:0000256" key="2">
    <source>
        <dbReference type="SAM" id="SignalP"/>
    </source>
</evidence>
<dbReference type="PANTHER" id="PTHR34737">
    <property type="entry name" value="EF-HAND DOMAIN-CONTAINING PROTEIN"/>
    <property type="match status" value="1"/>
</dbReference>